<dbReference type="Proteomes" id="UP000308730">
    <property type="component" value="Unassembled WGS sequence"/>
</dbReference>
<feature type="transmembrane region" description="Helical" evidence="6">
    <location>
        <begin position="563"/>
        <end position="583"/>
    </location>
</feature>
<feature type="transmembrane region" description="Helical" evidence="6">
    <location>
        <begin position="664"/>
        <end position="683"/>
    </location>
</feature>
<feature type="transmembrane region" description="Helical" evidence="6">
    <location>
        <begin position="531"/>
        <end position="551"/>
    </location>
</feature>
<evidence type="ECO:0000256" key="5">
    <source>
        <dbReference type="SAM" id="MobiDB-lite"/>
    </source>
</evidence>
<feature type="transmembrane region" description="Helical" evidence="6">
    <location>
        <begin position="489"/>
        <end position="511"/>
    </location>
</feature>
<feature type="region of interest" description="Disordered" evidence="5">
    <location>
        <begin position="153"/>
        <end position="172"/>
    </location>
</feature>
<keyword evidence="4 6" id="KW-0472">Membrane</keyword>
<reference evidence="9 10" key="1">
    <citation type="submission" date="2019-02" db="EMBL/GenBank/DDBJ databases">
        <title>Genome sequencing of the rare red list fungi Antrodiella citrinella (Flaviporus citrinellus).</title>
        <authorList>
            <person name="Buettner E."/>
            <person name="Kellner H."/>
        </authorList>
    </citation>
    <scope>NUCLEOTIDE SEQUENCE [LARGE SCALE GENOMIC DNA]</scope>
    <source>
        <strain evidence="9 10">DSM 108506</strain>
    </source>
</reference>
<dbReference type="InterPro" id="IPR002645">
    <property type="entry name" value="STAS_dom"/>
</dbReference>
<feature type="transmembrane region" description="Helical" evidence="6">
    <location>
        <begin position="614"/>
        <end position="635"/>
    </location>
</feature>
<comment type="caution">
    <text evidence="9">The sequence shown here is derived from an EMBL/GenBank/DDBJ whole genome shotgun (WGS) entry which is preliminary data.</text>
</comment>
<dbReference type="Pfam" id="PF01740">
    <property type="entry name" value="STAS"/>
    <property type="match status" value="1"/>
</dbReference>
<proteinExistence type="predicted"/>
<feature type="transmembrane region" description="Helical" evidence="6">
    <location>
        <begin position="355"/>
        <end position="375"/>
    </location>
</feature>
<feature type="transmembrane region" description="Helical" evidence="6">
    <location>
        <begin position="419"/>
        <end position="444"/>
    </location>
</feature>
<dbReference type="CDD" id="cd07042">
    <property type="entry name" value="STAS_SulP_like_sulfate_transporter"/>
    <property type="match status" value="1"/>
</dbReference>
<evidence type="ECO:0000259" key="8">
    <source>
        <dbReference type="PROSITE" id="PS50801"/>
    </source>
</evidence>
<dbReference type="CDD" id="cd00038">
    <property type="entry name" value="CAP_ED"/>
    <property type="match status" value="1"/>
</dbReference>
<feature type="domain" description="Cyclic nucleotide-binding" evidence="7">
    <location>
        <begin position="969"/>
        <end position="1077"/>
    </location>
</feature>
<keyword evidence="2 6" id="KW-0812">Transmembrane</keyword>
<evidence type="ECO:0000256" key="2">
    <source>
        <dbReference type="ARBA" id="ARBA00022692"/>
    </source>
</evidence>
<keyword evidence="10" id="KW-1185">Reference proteome</keyword>
<feature type="compositionally biased region" description="Basic and acidic residues" evidence="5">
    <location>
        <begin position="1203"/>
        <end position="1212"/>
    </location>
</feature>
<dbReference type="OrthoDB" id="409725at2759"/>
<comment type="subcellular location">
    <subcellularLocation>
        <location evidence="1">Membrane</location>
        <topology evidence="1">Multi-pass membrane protein</topology>
    </subcellularLocation>
</comment>
<dbReference type="PANTHER" id="PTHR43310:SF4">
    <property type="entry name" value="AFR304WP"/>
    <property type="match status" value="1"/>
</dbReference>
<evidence type="ECO:0000313" key="9">
    <source>
        <dbReference type="EMBL" id="THH32741.1"/>
    </source>
</evidence>
<evidence type="ECO:0000313" key="10">
    <source>
        <dbReference type="Proteomes" id="UP000308730"/>
    </source>
</evidence>
<sequence length="1616" mass="177357">MSYLLHSPPPSQDSPVAGLGSPLVRRQNATTVNYDASGTPDFSQYSGSPLSRAGLLQPQSYISTMSRLSRPRNAGFPHHTADDIRDFTMQLSSRQIQPQQPPIMSSPNVSQDAFIFPTPALHSPAEDEAERMEPLSASLSSALMLAENESDLSASTSTVSTERGGVTTPRPLFQSGISLMRRSHPAVEQILSGSSPVAPQATTPTVVLDPSGTPEATPSVRRPSGAYSESAGHERMALLGDVENGHSYHSVETGSPSRKGFLQRAANSWRHRMSSAPDALSRAPSDAVFALPAVLLGTLLNVLDGISYGLIIFPAAGVFAGLGGVGVSMFFVSAVISQVVYSAGGSGFAGANGSMMIEVVPFFHILAQSISAYIGEDKPHEILATTMVAFAFSSLLTGATFLLLGALRLGSLIGFFPRHILVGCIGGVGVFLIITGLTICTHITEDDFDFSFATFKFFFLNSYNLALWLLPLALAVLLRIITHKYHHQLIFPLYFILIPIVFYIVVVSARIDLDSLRRSGWLFDMDTGNEPWYKFYTLFGAVFPHFVYFVLTQNHPKDIHATNWGALWATLPTQFALLFFNILHPPLNVPALAVSLNHDIDTDKELVAHGYSNLLAGAVGTVPNYLVYVNTLLFYRVGGDTRIAGFLLAGANVLLLLVGTGPIAYIPVMVVGALIFVLGIDLVKEAMWDTRTRVNRWEYITIASIMICMTVWDFVVGVIFGIIMSCFFFVVQNSQRRSIRALHTGETAMSTVRRPGAHRAYIREVSKQTTIVRLQGFLFFGTITHVEDTIRTLVEAPALVRSPIRFLILDLALVVGVDMSAAEAFVRVQRLLAVNRIVLVLCGFSVESPVGNALKSVDLLDMDGVEVFADFTEALEWTENAYLSAWFMSRKMEADAIALPGRPQPVYHDEVAMSATPRRSLLLEAGYRTIALDNSPPGGPNADEREPLNTLRKAFSSCGPVNHDAFRPLVRYLEPIFLPAGHIIWSQGDTPDGMYIVEDGILRAIYQFAEHTTPTHETMVPGTLAGELTTLSGLERNATCVVERDAKLWKLSMDNLRKLQIEEPELAREFTQLVLKFLVIYANAVPTGIDTLLVTPIRIADVCALPVGRGCGRRHLWSTSDELVALMVTVFTQLSQSASPSTSAQVDIAKPHRTVVPTSSHNVLFMPSGLTPFGTALKVVRIGAYGLCLAEYPREGSAGDDPGDGRADRSSEGDCECGEVDGFAERSRIVIIHPFAPPVISSSPWHCDVSPSVFLPMSHNSSVERSDVSDSLQIYRALETCVVKLDISETTEAVMCNMKSIIEHLKHHETLNVFVPTSNATLHVELDRVLLAMLDCAPCVEGRIYTIRVITACAEQAKEDHPKEEDIIARHMALGKYLRAVAITWLTQFLFLCIKDRHIERSKGVGITTLQAAHVIKRAVAVFPVDPNDPSFIAATTTFDILRNYTQMPEEFIENLKDNIDQPYNLIMLTPNLHVMFDEYMLCLRKTDIAHHYKIQCFNDERKRFLAHELQYEGRSLDNPVVYENHDQTSTLGDRALPNPLFLEIHATIAGVLEMSGAGQFLDKLLSEYPPTGNSAPASTWAGMERQIMLNDFATQFKAGLKAVLAFLPSGQVELS</sequence>
<dbReference type="InterPro" id="IPR000595">
    <property type="entry name" value="cNMP-bd_dom"/>
</dbReference>
<dbReference type="InterPro" id="IPR018490">
    <property type="entry name" value="cNMP-bd_dom_sf"/>
</dbReference>
<dbReference type="Pfam" id="PF00916">
    <property type="entry name" value="Sulfate_transp"/>
    <property type="match status" value="1"/>
</dbReference>
<evidence type="ECO:0000256" key="6">
    <source>
        <dbReference type="SAM" id="Phobius"/>
    </source>
</evidence>
<dbReference type="PROSITE" id="PS50042">
    <property type="entry name" value="CNMP_BINDING_3"/>
    <property type="match status" value="1"/>
</dbReference>
<dbReference type="InterPro" id="IPR011547">
    <property type="entry name" value="SLC26A/SulP_dom"/>
</dbReference>
<dbReference type="PROSITE" id="PS50801">
    <property type="entry name" value="STAS"/>
    <property type="match status" value="1"/>
</dbReference>
<dbReference type="InterPro" id="IPR003615">
    <property type="entry name" value="HNH_nuc"/>
</dbReference>
<dbReference type="InterPro" id="IPR036513">
    <property type="entry name" value="STAS_dom_sf"/>
</dbReference>
<evidence type="ECO:0000259" key="7">
    <source>
        <dbReference type="PROSITE" id="PS50042"/>
    </source>
</evidence>
<dbReference type="Pfam" id="PF13391">
    <property type="entry name" value="HNH_2"/>
    <property type="match status" value="1"/>
</dbReference>
<accession>A0A4S4N4G9</accession>
<evidence type="ECO:0000256" key="4">
    <source>
        <dbReference type="ARBA" id="ARBA00023136"/>
    </source>
</evidence>
<feature type="transmembrane region" description="Helical" evidence="6">
    <location>
        <begin position="464"/>
        <end position="482"/>
    </location>
</feature>
<feature type="transmembrane region" description="Helical" evidence="6">
    <location>
        <begin position="642"/>
        <end position="658"/>
    </location>
</feature>
<evidence type="ECO:0000256" key="1">
    <source>
        <dbReference type="ARBA" id="ARBA00004141"/>
    </source>
</evidence>
<feature type="region of interest" description="Disordered" evidence="5">
    <location>
        <begin position="1196"/>
        <end position="1215"/>
    </location>
</feature>
<dbReference type="Gene3D" id="3.30.750.24">
    <property type="entry name" value="STAS domain"/>
    <property type="match status" value="1"/>
</dbReference>
<dbReference type="InterPro" id="IPR014710">
    <property type="entry name" value="RmlC-like_jellyroll"/>
</dbReference>
<evidence type="ECO:0008006" key="11">
    <source>
        <dbReference type="Google" id="ProtNLM"/>
    </source>
</evidence>
<keyword evidence="3 6" id="KW-1133">Transmembrane helix</keyword>
<feature type="transmembrane region" description="Helical" evidence="6">
    <location>
        <begin position="319"/>
        <end position="343"/>
    </location>
</feature>
<dbReference type="Pfam" id="PF00027">
    <property type="entry name" value="cNMP_binding"/>
    <property type="match status" value="1"/>
</dbReference>
<dbReference type="EMBL" id="SGPM01000016">
    <property type="protein sequence ID" value="THH32741.1"/>
    <property type="molecule type" value="Genomic_DNA"/>
</dbReference>
<evidence type="ECO:0000256" key="3">
    <source>
        <dbReference type="ARBA" id="ARBA00022989"/>
    </source>
</evidence>
<dbReference type="Gene3D" id="2.60.120.10">
    <property type="entry name" value="Jelly Rolls"/>
    <property type="match status" value="1"/>
</dbReference>
<dbReference type="SUPFAM" id="SSF52091">
    <property type="entry name" value="SpoIIaa-like"/>
    <property type="match status" value="1"/>
</dbReference>
<dbReference type="SUPFAM" id="SSF51206">
    <property type="entry name" value="cAMP-binding domain-like"/>
    <property type="match status" value="1"/>
</dbReference>
<organism evidence="9 10">
    <name type="scientific">Antrodiella citrinella</name>
    <dbReference type="NCBI Taxonomy" id="2447956"/>
    <lineage>
        <taxon>Eukaryota</taxon>
        <taxon>Fungi</taxon>
        <taxon>Dikarya</taxon>
        <taxon>Basidiomycota</taxon>
        <taxon>Agaricomycotina</taxon>
        <taxon>Agaricomycetes</taxon>
        <taxon>Polyporales</taxon>
        <taxon>Steccherinaceae</taxon>
        <taxon>Antrodiella</taxon>
    </lineage>
</organism>
<name>A0A4S4N4G9_9APHY</name>
<feature type="transmembrane region" description="Helical" evidence="6">
    <location>
        <begin position="704"/>
        <end position="731"/>
    </location>
</feature>
<dbReference type="PANTHER" id="PTHR43310">
    <property type="entry name" value="SULFATE TRANSPORTER YBAR-RELATED"/>
    <property type="match status" value="1"/>
</dbReference>
<feature type="region of interest" description="Disordered" evidence="5">
    <location>
        <begin position="192"/>
        <end position="231"/>
    </location>
</feature>
<feature type="domain" description="STAS" evidence="8">
    <location>
        <begin position="771"/>
        <end position="878"/>
    </location>
</feature>
<dbReference type="SMART" id="SM00100">
    <property type="entry name" value="cNMP"/>
    <property type="match status" value="1"/>
</dbReference>
<feature type="transmembrane region" description="Helical" evidence="6">
    <location>
        <begin position="387"/>
        <end position="407"/>
    </location>
</feature>
<dbReference type="InterPro" id="IPR052706">
    <property type="entry name" value="Membrane-Transporter-like"/>
</dbReference>
<protein>
    <recommendedName>
        <fullName evidence="11">Cyclic nucleotide-binding domain-containing protein</fullName>
    </recommendedName>
</protein>
<feature type="region of interest" description="Disordered" evidence="5">
    <location>
        <begin position="1"/>
        <end position="21"/>
    </location>
</feature>
<feature type="compositionally biased region" description="Polar residues" evidence="5">
    <location>
        <begin position="192"/>
        <end position="205"/>
    </location>
</feature>
<gene>
    <name evidence="9" type="ORF">EUX98_g1427</name>
</gene>
<dbReference type="GO" id="GO:0016020">
    <property type="term" value="C:membrane"/>
    <property type="evidence" value="ECO:0007669"/>
    <property type="project" value="UniProtKB-SubCell"/>
</dbReference>